<name>A0AAT9JXN1_SYNEL</name>
<dbReference type="GO" id="GO:0008745">
    <property type="term" value="F:N-acetylmuramoyl-L-alanine amidase activity"/>
    <property type="evidence" value="ECO:0007669"/>
    <property type="project" value="UniProtKB-EC"/>
</dbReference>
<evidence type="ECO:0000259" key="6">
    <source>
        <dbReference type="SMART" id="SM00644"/>
    </source>
</evidence>
<organism evidence="7">
    <name type="scientific">Synechococcus elongatus PCC 11802</name>
    <dbReference type="NCBI Taxonomy" id="2283154"/>
    <lineage>
        <taxon>Bacteria</taxon>
        <taxon>Bacillati</taxon>
        <taxon>Cyanobacteriota</taxon>
        <taxon>Cyanophyceae</taxon>
        <taxon>Synechococcales</taxon>
        <taxon>Synechococcaceae</taxon>
        <taxon>Synechococcus</taxon>
    </lineage>
</organism>
<keyword evidence="5" id="KW-1133">Transmembrane helix</keyword>
<evidence type="ECO:0000313" key="7">
    <source>
        <dbReference type="EMBL" id="QFZ92224.2"/>
    </source>
</evidence>
<dbReference type="Gene3D" id="3.40.80.10">
    <property type="entry name" value="Peptidoglycan recognition protein-like"/>
    <property type="match status" value="1"/>
</dbReference>
<accession>A0AAT9JXN1</accession>
<dbReference type="EC" id="3.5.1.28" evidence="2"/>
<dbReference type="SUPFAM" id="SSF55846">
    <property type="entry name" value="N-acetylmuramoyl-L-alanine amidase-like"/>
    <property type="match status" value="1"/>
</dbReference>
<evidence type="ECO:0000256" key="5">
    <source>
        <dbReference type="SAM" id="Phobius"/>
    </source>
</evidence>
<feature type="transmembrane region" description="Helical" evidence="5">
    <location>
        <begin position="20"/>
        <end position="38"/>
    </location>
</feature>
<dbReference type="AlphaFoldDB" id="A0AAT9JXN1"/>
<dbReference type="Pfam" id="PF01510">
    <property type="entry name" value="Amidase_2"/>
    <property type="match status" value="1"/>
</dbReference>
<dbReference type="InterPro" id="IPR051206">
    <property type="entry name" value="NAMLAA_amidase_2"/>
</dbReference>
<dbReference type="GO" id="GO:0009253">
    <property type="term" value="P:peptidoglycan catabolic process"/>
    <property type="evidence" value="ECO:0007669"/>
    <property type="project" value="InterPro"/>
</dbReference>
<gene>
    <name evidence="7" type="ORF">EKO22_07490</name>
</gene>
<evidence type="ECO:0000256" key="2">
    <source>
        <dbReference type="ARBA" id="ARBA00011901"/>
    </source>
</evidence>
<dbReference type="PANTHER" id="PTHR30417:SF1">
    <property type="entry name" value="N-ACETYLMURAMOYL-L-ALANINE AMIDASE AMID"/>
    <property type="match status" value="1"/>
</dbReference>
<feature type="domain" description="N-acetylmuramoyl-L-alanine amidase" evidence="6">
    <location>
        <begin position="126"/>
        <end position="278"/>
    </location>
</feature>
<proteinExistence type="predicted"/>
<dbReference type="EMBL" id="CP034671">
    <property type="protein sequence ID" value="QFZ92224.2"/>
    <property type="molecule type" value="Genomic_DNA"/>
</dbReference>
<sequence>MPKFTKKKPLILKLIRSWEIWIILIIAFLGIVLAIPRGENVSDLSEKRNLLENLLQQEPAKVSSEQTKALVEKTEENQSYPDLISQKINHFCNNKIDAIKEVFEETNIQRLAATTNYGDREKFDRTPEKRSVPHQPVMIVLHETVIPLNETLKLFETNQDNDSAQVSYHVVVGLTGDRYRVVPDDKRAFGAGNSEFKGLSVSLNPALPSSVNNIALHVSLETPPDGNREIPEHSGYTEEQYQSLASVVGNWMIFYKIPIKFITTHKAVDRDGNKKDPRSFDQSKFQNYLNIYLERVSSDVCPA</sequence>
<evidence type="ECO:0000256" key="4">
    <source>
        <dbReference type="ARBA" id="ARBA00023316"/>
    </source>
</evidence>
<evidence type="ECO:0000256" key="1">
    <source>
        <dbReference type="ARBA" id="ARBA00001561"/>
    </source>
</evidence>
<keyword evidence="5" id="KW-0472">Membrane</keyword>
<dbReference type="CDD" id="cd06583">
    <property type="entry name" value="PGRP"/>
    <property type="match status" value="1"/>
</dbReference>
<protein>
    <recommendedName>
        <fullName evidence="2">N-acetylmuramoyl-L-alanine amidase</fullName>
        <ecNumber evidence="2">3.5.1.28</ecNumber>
    </recommendedName>
</protein>
<keyword evidence="4" id="KW-0961">Cell wall biogenesis/degradation</keyword>
<dbReference type="InterPro" id="IPR002502">
    <property type="entry name" value="Amidase_domain"/>
</dbReference>
<dbReference type="GO" id="GO:0009254">
    <property type="term" value="P:peptidoglycan turnover"/>
    <property type="evidence" value="ECO:0007669"/>
    <property type="project" value="TreeGrafter"/>
</dbReference>
<reference evidence="7" key="1">
    <citation type="submission" date="2024-01" db="EMBL/GenBank/DDBJ databases">
        <title>Synechococcus elongatus PCC 11802, a close yet different native of Synechococcus elongatus PCC 11801.</title>
        <authorList>
            <person name="Jaiswal D."/>
            <person name="Sengupta A."/>
            <person name="Sengupta S."/>
            <person name="Pakrasi H.B."/>
            <person name="Wangikar P."/>
        </authorList>
    </citation>
    <scope>NUCLEOTIDE SEQUENCE</scope>
    <source>
        <strain evidence="7">PCC 11802</strain>
    </source>
</reference>
<keyword evidence="3" id="KW-0378">Hydrolase</keyword>
<dbReference type="PANTHER" id="PTHR30417">
    <property type="entry name" value="N-ACETYLMURAMOYL-L-ALANINE AMIDASE AMID"/>
    <property type="match status" value="1"/>
</dbReference>
<dbReference type="GO" id="GO:0071555">
    <property type="term" value="P:cell wall organization"/>
    <property type="evidence" value="ECO:0007669"/>
    <property type="project" value="UniProtKB-KW"/>
</dbReference>
<dbReference type="RefSeq" id="WP_228383217.1">
    <property type="nucleotide sequence ID" value="NZ_CP034671.2"/>
</dbReference>
<dbReference type="SMART" id="SM00644">
    <property type="entry name" value="Ami_2"/>
    <property type="match status" value="1"/>
</dbReference>
<evidence type="ECO:0000256" key="3">
    <source>
        <dbReference type="ARBA" id="ARBA00022801"/>
    </source>
</evidence>
<dbReference type="InterPro" id="IPR036505">
    <property type="entry name" value="Amidase/PGRP_sf"/>
</dbReference>
<comment type="catalytic activity">
    <reaction evidence="1">
        <text>Hydrolyzes the link between N-acetylmuramoyl residues and L-amino acid residues in certain cell-wall glycopeptides.</text>
        <dbReference type="EC" id="3.5.1.28"/>
    </reaction>
</comment>
<keyword evidence="5" id="KW-0812">Transmembrane</keyword>